<proteinExistence type="predicted"/>
<organism evidence="1 2">
    <name type="scientific">Caulobacter vibrioides (strain NA1000 / CB15N)</name>
    <name type="common">Caulobacter crescentus</name>
    <dbReference type="NCBI Taxonomy" id="565050"/>
    <lineage>
        <taxon>Bacteria</taxon>
        <taxon>Pseudomonadati</taxon>
        <taxon>Pseudomonadota</taxon>
        <taxon>Alphaproteobacteria</taxon>
        <taxon>Caulobacterales</taxon>
        <taxon>Caulobacteraceae</taxon>
        <taxon>Caulobacter</taxon>
    </lineage>
</organism>
<dbReference type="Proteomes" id="UP000001364">
    <property type="component" value="Chromosome"/>
</dbReference>
<dbReference type="EMBL" id="CP001340">
    <property type="protein sequence ID" value="ACL94621.1"/>
    <property type="molecule type" value="Genomic_DNA"/>
</dbReference>
<dbReference type="RefSeq" id="YP_002516529.1">
    <property type="nucleotide sequence ID" value="NC_011916.1"/>
</dbReference>
<sequence>MNAIIRGKPDNLDEIGQRFERARLTQSVFLNSVPKAGTHLIRNILRMFVHPDQHWRREYIQHALLSRSRDAFLVDKPMISWGHMLFSDEAAVALRDTRHIVLVRDPYDWVLARARFYLSDEFQGNLEHIKNGGAAVEDVIMMMILGAHGRVPDLKDVFSMNAVAWMGSRAVVVRYEDIVENLKDLGSKRAEVFFRQLLADCGLDLPADWRDRVEAGADPKESRTARENLKVTAEVPKVLSDTHKRVVDFHAPGLRALLGYR</sequence>
<protein>
    <submittedName>
        <fullName evidence="1">Sulfotransferase family protein</fullName>
    </submittedName>
</protein>
<gene>
    <name evidence="1" type="ordered locus">CCNA_01156</name>
</gene>
<evidence type="ECO:0000313" key="2">
    <source>
        <dbReference type="Proteomes" id="UP000001364"/>
    </source>
</evidence>
<dbReference type="Gene3D" id="3.40.50.300">
    <property type="entry name" value="P-loop containing nucleotide triphosphate hydrolases"/>
    <property type="match status" value="1"/>
</dbReference>
<dbReference type="PATRIC" id="fig|565050.3.peg.1136"/>
<evidence type="ECO:0000313" key="1">
    <source>
        <dbReference type="EMBL" id="ACL94621.1"/>
    </source>
</evidence>
<dbReference type="KEGG" id="ccs:CCNA_01156"/>
<dbReference type="GeneID" id="7331527"/>
<dbReference type="OrthoDB" id="570215at2"/>
<reference evidence="1 2" key="1">
    <citation type="journal article" date="2010" name="J. Bacteriol.">
        <title>The genetic basis of laboratory adaptation in Caulobacter crescentus.</title>
        <authorList>
            <person name="Marks M.E."/>
            <person name="Castro-Rojas C.M."/>
            <person name="Teiling C."/>
            <person name="Du L."/>
            <person name="Kapatral V."/>
            <person name="Walunas T.L."/>
            <person name="Crosson S."/>
        </authorList>
    </citation>
    <scope>NUCLEOTIDE SEQUENCE [LARGE SCALE GENOMIC DNA]</scope>
    <source>
        <strain evidence="2">NA1000 / CB15N</strain>
    </source>
</reference>
<name>A0A0H3C5R1_CAUVN</name>
<dbReference type="HOGENOM" id="CLU_1183303_0_0_5"/>
<dbReference type="RefSeq" id="WP_012640146.1">
    <property type="nucleotide sequence ID" value="NC_011916.1"/>
</dbReference>
<keyword evidence="2" id="KW-1185">Reference proteome</keyword>
<dbReference type="InterPro" id="IPR027417">
    <property type="entry name" value="P-loop_NTPase"/>
</dbReference>
<dbReference type="SUPFAM" id="SSF52540">
    <property type="entry name" value="P-loop containing nucleoside triphosphate hydrolases"/>
    <property type="match status" value="1"/>
</dbReference>
<accession>A0A0H3C5R1</accession>
<dbReference type="AlphaFoldDB" id="A0A0H3C5R1"/>